<dbReference type="SMART" id="SM00267">
    <property type="entry name" value="GGDEF"/>
    <property type="match status" value="1"/>
</dbReference>
<dbReference type="RefSeq" id="WP_170130781.1">
    <property type="nucleotide sequence ID" value="NZ_QJJS01000018.1"/>
</dbReference>
<protein>
    <submittedName>
        <fullName evidence="2">Diguanylate cyclase (GGDEF)-like protein</fullName>
    </submittedName>
</protein>
<dbReference type="PANTHER" id="PTHR33121:SF70">
    <property type="entry name" value="SIGNALING PROTEIN YKOW"/>
    <property type="match status" value="1"/>
</dbReference>
<accession>A0A318H030</accession>
<dbReference type="SUPFAM" id="SSF55073">
    <property type="entry name" value="Nucleotide cyclase"/>
    <property type="match status" value="1"/>
</dbReference>
<proteinExistence type="predicted"/>
<keyword evidence="3" id="KW-1185">Reference proteome</keyword>
<evidence type="ECO:0000313" key="2">
    <source>
        <dbReference type="EMBL" id="PXW93653.1"/>
    </source>
</evidence>
<dbReference type="Proteomes" id="UP000247811">
    <property type="component" value="Unassembled WGS sequence"/>
</dbReference>
<evidence type="ECO:0000313" key="3">
    <source>
        <dbReference type="Proteomes" id="UP000247811"/>
    </source>
</evidence>
<dbReference type="InterPro" id="IPR000160">
    <property type="entry name" value="GGDEF_dom"/>
</dbReference>
<feature type="domain" description="GGDEF" evidence="1">
    <location>
        <begin position="171"/>
        <end position="307"/>
    </location>
</feature>
<gene>
    <name evidence="2" type="ORF">C7444_11822</name>
</gene>
<comment type="caution">
    <text evidence="2">The sequence shown here is derived from an EMBL/GenBank/DDBJ whole genome shotgun (WGS) entry which is preliminary data.</text>
</comment>
<dbReference type="AlphaFoldDB" id="A0A318H030"/>
<dbReference type="EMBL" id="QJJS01000018">
    <property type="protein sequence ID" value="PXW93653.1"/>
    <property type="molecule type" value="Genomic_DNA"/>
</dbReference>
<dbReference type="InterPro" id="IPR029787">
    <property type="entry name" value="Nucleotide_cyclase"/>
</dbReference>
<dbReference type="InterPro" id="IPR050706">
    <property type="entry name" value="Cyclic-di-GMP_PDE-like"/>
</dbReference>
<organism evidence="2 3">
    <name type="scientific">Sphaerotilus hippei</name>
    <dbReference type="NCBI Taxonomy" id="744406"/>
    <lineage>
        <taxon>Bacteria</taxon>
        <taxon>Pseudomonadati</taxon>
        <taxon>Pseudomonadota</taxon>
        <taxon>Betaproteobacteria</taxon>
        <taxon>Burkholderiales</taxon>
        <taxon>Sphaerotilaceae</taxon>
        <taxon>Sphaerotilus</taxon>
    </lineage>
</organism>
<dbReference type="InterPro" id="IPR043128">
    <property type="entry name" value="Rev_trsase/Diguanyl_cyclase"/>
</dbReference>
<name>A0A318H030_9BURK</name>
<dbReference type="PROSITE" id="PS50887">
    <property type="entry name" value="GGDEF"/>
    <property type="match status" value="1"/>
</dbReference>
<dbReference type="GO" id="GO:0071111">
    <property type="term" value="F:cyclic-guanylate-specific phosphodiesterase activity"/>
    <property type="evidence" value="ECO:0007669"/>
    <property type="project" value="InterPro"/>
</dbReference>
<sequence length="310" mass="33009">MKNLRIIILDEPEPVGGGGPAPRGPSALSTLDLRQLEGLDGAATAALLRRHAVSLPCVDTQAGELQDPGESHEHEAVLALALQAQRQLGGPMMVLLQSSDGTTAPMPLDPLERLKPLTPPPSRPQAELDEAMVASRRRDAALSDPITGLPSRELMLDRLEQACAAVSRGAAPFSLLWIRLEPRPTGRGSAAPATLDPLLVEATAHHLQSIGRRSDSYARMGSQSFAGLLPGNGSVTGAITLAQRMADALCLQAEQTGGHWPVQPLEVHVGVALCPQHGQDAMLLLRQAHAGMEQARRNQQRVALFDPRRP</sequence>
<reference evidence="2 3" key="1">
    <citation type="submission" date="2018-05" db="EMBL/GenBank/DDBJ databases">
        <title>Genomic Encyclopedia of Type Strains, Phase IV (KMG-IV): sequencing the most valuable type-strain genomes for metagenomic binning, comparative biology and taxonomic classification.</title>
        <authorList>
            <person name="Goeker M."/>
        </authorList>
    </citation>
    <scope>NUCLEOTIDE SEQUENCE [LARGE SCALE GENOMIC DNA]</scope>
    <source>
        <strain evidence="2 3">DSM 566</strain>
    </source>
</reference>
<dbReference type="NCBIfam" id="TIGR00254">
    <property type="entry name" value="GGDEF"/>
    <property type="match status" value="1"/>
</dbReference>
<dbReference type="Gene3D" id="3.30.70.270">
    <property type="match status" value="1"/>
</dbReference>
<evidence type="ECO:0000259" key="1">
    <source>
        <dbReference type="PROSITE" id="PS50887"/>
    </source>
</evidence>
<dbReference type="Pfam" id="PF00990">
    <property type="entry name" value="GGDEF"/>
    <property type="match status" value="1"/>
</dbReference>
<dbReference type="PANTHER" id="PTHR33121">
    <property type="entry name" value="CYCLIC DI-GMP PHOSPHODIESTERASE PDEF"/>
    <property type="match status" value="1"/>
</dbReference>